<keyword evidence="4" id="KW-0969">Cilium</keyword>
<dbReference type="AlphaFoldDB" id="A0A0M2V0D5"/>
<protein>
    <submittedName>
        <fullName evidence="4">Flagellar biosynthesis protein FlgN</fullName>
    </submittedName>
</protein>
<evidence type="ECO:0000256" key="1">
    <source>
        <dbReference type="ARBA" id="ARBA00002397"/>
    </source>
</evidence>
<name>A0A0M2V0D5_9GAMM</name>
<dbReference type="SUPFAM" id="SSF140566">
    <property type="entry name" value="FlgN-like"/>
    <property type="match status" value="1"/>
</dbReference>
<dbReference type="STRING" id="336831.WG68_17765"/>
<comment type="similarity">
    <text evidence="2">Belongs to the FlgN family.</text>
</comment>
<gene>
    <name evidence="4" type="ORF">WG68_17765</name>
</gene>
<dbReference type="InterPro" id="IPR036679">
    <property type="entry name" value="FlgN-like_sf"/>
</dbReference>
<dbReference type="RefSeq" id="WP_046559068.1">
    <property type="nucleotide sequence ID" value="NZ_LAHO01000021.1"/>
</dbReference>
<dbReference type="PATRIC" id="fig|336831.14.peg.688"/>
<keyword evidence="4" id="KW-0966">Cell projection</keyword>
<keyword evidence="4" id="KW-0282">Flagellum</keyword>
<reference evidence="4 5" key="1">
    <citation type="submission" date="2015-03" db="EMBL/GenBank/DDBJ databases">
        <title>Draft genome sequences of two protease-producing strains of Arsukibacterium isolated from two cold and alkaline environments.</title>
        <authorList>
            <person name="Lylloff J.E."/>
            <person name="Skov L.B."/>
            <person name="Jepsen M."/>
            <person name="Hallin P.F."/>
            <person name="Sorensen S.J."/>
            <person name="Stougaard P."/>
            <person name="Glaring M.A."/>
        </authorList>
    </citation>
    <scope>NUCLEOTIDE SEQUENCE [LARGE SCALE GENOMIC DNA]</scope>
    <source>
        <strain evidence="4 5">GCM72</strain>
    </source>
</reference>
<organism evidence="4 5">
    <name type="scientific">Arsukibacterium ikkense</name>
    <dbReference type="NCBI Taxonomy" id="336831"/>
    <lineage>
        <taxon>Bacteria</taxon>
        <taxon>Pseudomonadati</taxon>
        <taxon>Pseudomonadota</taxon>
        <taxon>Gammaproteobacteria</taxon>
        <taxon>Chromatiales</taxon>
        <taxon>Chromatiaceae</taxon>
        <taxon>Arsukibacterium</taxon>
    </lineage>
</organism>
<evidence type="ECO:0000256" key="2">
    <source>
        <dbReference type="ARBA" id="ARBA00007703"/>
    </source>
</evidence>
<sequence>MTSHYEPLTTLLQQQQAQLDALLLLLRQELVALASRDIDTLNTLTADKQSLLNEIQLTDSQIAGNDLLPSAKAEAWFEQHIAELDKILAQCKQQNAVNQQTVEHSQLTLQRLKTELLSSQGKSGLTYTNKGKPTVDNMGKGIKA</sequence>
<evidence type="ECO:0000313" key="5">
    <source>
        <dbReference type="Proteomes" id="UP000034228"/>
    </source>
</evidence>
<keyword evidence="5" id="KW-1185">Reference proteome</keyword>
<comment type="caution">
    <text evidence="4">The sequence shown here is derived from an EMBL/GenBank/DDBJ whole genome shotgun (WGS) entry which is preliminary data.</text>
</comment>
<evidence type="ECO:0000256" key="3">
    <source>
        <dbReference type="ARBA" id="ARBA00022795"/>
    </source>
</evidence>
<dbReference type="InterPro" id="IPR007809">
    <property type="entry name" value="FlgN-like"/>
</dbReference>
<dbReference type="GO" id="GO:0044780">
    <property type="term" value="P:bacterial-type flagellum assembly"/>
    <property type="evidence" value="ECO:0007669"/>
    <property type="project" value="InterPro"/>
</dbReference>
<dbReference type="Pfam" id="PF05130">
    <property type="entry name" value="FlgN"/>
    <property type="match status" value="1"/>
</dbReference>
<proteinExistence type="inferred from homology"/>
<accession>A0A0M2V0D5</accession>
<dbReference type="Gene3D" id="1.20.58.300">
    <property type="entry name" value="FlgN-like"/>
    <property type="match status" value="1"/>
</dbReference>
<evidence type="ECO:0000313" key="4">
    <source>
        <dbReference type="EMBL" id="KKO44036.1"/>
    </source>
</evidence>
<dbReference type="EMBL" id="LAHO01000021">
    <property type="protein sequence ID" value="KKO44036.1"/>
    <property type="molecule type" value="Genomic_DNA"/>
</dbReference>
<dbReference type="Proteomes" id="UP000034228">
    <property type="component" value="Unassembled WGS sequence"/>
</dbReference>
<keyword evidence="3" id="KW-1005">Bacterial flagellum biogenesis</keyword>
<dbReference type="OrthoDB" id="5771176at2"/>
<comment type="function">
    <text evidence="1">Required for the efficient initiation of filament assembly.</text>
</comment>